<evidence type="ECO:0000256" key="1">
    <source>
        <dbReference type="SAM" id="MobiDB-lite"/>
    </source>
</evidence>
<dbReference type="Pfam" id="PF17800">
    <property type="entry name" value="NPL"/>
    <property type="match status" value="1"/>
</dbReference>
<feature type="region of interest" description="Disordered" evidence="1">
    <location>
        <begin position="281"/>
        <end position="365"/>
    </location>
</feature>
<sequence length="487" mass="54081">MKIRGLWSMELQPQVETVVDSDASFQITMASLRTFEGAQRSSLFVRFQAQEVLLCSLLPEKNEQQILNFTRLAGEIITLYSNGNNIIHLTGNYISQDSDIESEAESIDIRAKPSNSTRKSSIKETKEANDIVSFLHSANYVSSSDESSVIELYSDEYASDESSNTIQIDSGSEDEKLISTNHSIEDALAAIGLSLDQMKSTKNANINTLSNTDDKNRSYAIDNTSERQIRNTEVTEPDTSAKVIDKNPSLSATSIPKNQAKTTEAVKHNISKEVKNKEVSPLAINTANKQTEVTQNTKSTNKTSSSFSETKKKSTKAMKPNISGEIAKKGPLSAKKQTKATKISKNNAIETKSSKQPSSLETSTNQIEIIKIENPNTSTNVTRKRSSPSIDVNVKKIKLTECTNHDALTGTKHELSSPELPKPNNNKSKSMKRKLKKKNRRKDTKEAVKEDKTKKTVKKSHKKKKSNKHENSQKQVGQTQDKKLNKN</sequence>
<dbReference type="InterPro" id="IPR041232">
    <property type="entry name" value="NPL"/>
</dbReference>
<proteinExistence type="predicted"/>
<keyword evidence="4" id="KW-1185">Reference proteome</keyword>
<dbReference type="AlphaFoldDB" id="A0A9P6YRT2"/>
<gene>
    <name evidence="3" type="ORF">G6F50_012063</name>
</gene>
<evidence type="ECO:0000313" key="3">
    <source>
        <dbReference type="EMBL" id="KAG1562776.1"/>
    </source>
</evidence>
<accession>A0A9P6YRT2</accession>
<feature type="compositionally biased region" description="Basic and acidic residues" evidence="1">
    <location>
        <begin position="443"/>
        <end position="454"/>
    </location>
</feature>
<dbReference type="Gene3D" id="2.60.120.340">
    <property type="entry name" value="Nucleoplasmin core domain"/>
    <property type="match status" value="1"/>
</dbReference>
<dbReference type="Proteomes" id="UP000740926">
    <property type="component" value="Unassembled WGS sequence"/>
</dbReference>
<evidence type="ECO:0000259" key="2">
    <source>
        <dbReference type="Pfam" id="PF17800"/>
    </source>
</evidence>
<feature type="compositionally biased region" description="Basic residues" evidence="1">
    <location>
        <begin position="429"/>
        <end position="442"/>
    </location>
</feature>
<evidence type="ECO:0000313" key="4">
    <source>
        <dbReference type="Proteomes" id="UP000740926"/>
    </source>
</evidence>
<organism evidence="3 4">
    <name type="scientific">Rhizopus delemar</name>
    <dbReference type="NCBI Taxonomy" id="936053"/>
    <lineage>
        <taxon>Eukaryota</taxon>
        <taxon>Fungi</taxon>
        <taxon>Fungi incertae sedis</taxon>
        <taxon>Mucoromycota</taxon>
        <taxon>Mucoromycotina</taxon>
        <taxon>Mucoromycetes</taxon>
        <taxon>Mucorales</taxon>
        <taxon>Mucorineae</taxon>
        <taxon>Rhizopodaceae</taxon>
        <taxon>Rhizopus</taxon>
    </lineage>
</organism>
<feature type="compositionally biased region" description="Basic residues" evidence="1">
    <location>
        <begin position="455"/>
        <end position="467"/>
    </location>
</feature>
<name>A0A9P6YRT2_9FUNG</name>
<comment type="caution">
    <text evidence="3">The sequence shown here is derived from an EMBL/GenBank/DDBJ whole genome shotgun (WGS) entry which is preliminary data.</text>
</comment>
<dbReference type="EMBL" id="JAANIU010003463">
    <property type="protein sequence ID" value="KAG1562776.1"/>
    <property type="molecule type" value="Genomic_DNA"/>
</dbReference>
<feature type="compositionally biased region" description="Polar residues" evidence="1">
    <location>
        <begin position="340"/>
        <end position="365"/>
    </location>
</feature>
<feature type="compositionally biased region" description="Low complexity" evidence="1">
    <location>
        <begin position="417"/>
        <end position="428"/>
    </location>
</feature>
<feature type="region of interest" description="Disordered" evidence="1">
    <location>
        <begin position="408"/>
        <end position="487"/>
    </location>
</feature>
<feature type="compositionally biased region" description="Low complexity" evidence="1">
    <location>
        <begin position="294"/>
        <end position="308"/>
    </location>
</feature>
<feature type="compositionally biased region" description="Polar residues" evidence="1">
    <location>
        <begin position="283"/>
        <end position="293"/>
    </location>
</feature>
<reference evidence="3 4" key="1">
    <citation type="journal article" date="2020" name="Microb. Genom.">
        <title>Genetic diversity of clinical and environmental Mucorales isolates obtained from an investigation of mucormycosis cases among solid organ transplant recipients.</title>
        <authorList>
            <person name="Nguyen M.H."/>
            <person name="Kaul D."/>
            <person name="Muto C."/>
            <person name="Cheng S.J."/>
            <person name="Richter R.A."/>
            <person name="Bruno V.M."/>
            <person name="Liu G."/>
            <person name="Beyhan S."/>
            <person name="Sundermann A.J."/>
            <person name="Mounaud S."/>
            <person name="Pasculle A.W."/>
            <person name="Nierman W.C."/>
            <person name="Driscoll E."/>
            <person name="Cumbie R."/>
            <person name="Clancy C.J."/>
            <person name="Dupont C.L."/>
        </authorList>
    </citation>
    <scope>NUCLEOTIDE SEQUENCE [LARGE SCALE GENOMIC DNA]</scope>
    <source>
        <strain evidence="3 4">GL24</strain>
    </source>
</reference>
<protein>
    <recommendedName>
        <fullName evidence="2">Nucleoplasmin-like domain-containing protein</fullName>
    </recommendedName>
</protein>
<feature type="domain" description="Nucleoplasmin-like" evidence="2">
    <location>
        <begin position="6"/>
        <end position="94"/>
    </location>
</feature>